<dbReference type="GO" id="GO:0005615">
    <property type="term" value="C:extracellular space"/>
    <property type="evidence" value="ECO:0007669"/>
    <property type="project" value="TreeGrafter"/>
</dbReference>
<dbReference type="InterPro" id="IPR036056">
    <property type="entry name" value="Fibrinogen-like_C"/>
</dbReference>
<protein>
    <recommendedName>
        <fullName evidence="1">Fibrinogen C-terminal domain-containing protein</fullName>
    </recommendedName>
</protein>
<dbReference type="PANTHER" id="PTHR19143">
    <property type="entry name" value="FIBRINOGEN/TENASCIN/ANGIOPOEITIN"/>
    <property type="match status" value="1"/>
</dbReference>
<proteinExistence type="predicted"/>
<dbReference type="InterPro" id="IPR050373">
    <property type="entry name" value="Fibrinogen_C-term_domain"/>
</dbReference>
<dbReference type="InterPro" id="IPR014716">
    <property type="entry name" value="Fibrinogen_a/b/g_C_1"/>
</dbReference>
<dbReference type="AlphaFoldDB" id="A0A1X7T391"/>
<dbReference type="InterPro" id="IPR002181">
    <property type="entry name" value="Fibrinogen_a/b/g_C_dom"/>
</dbReference>
<organism evidence="2">
    <name type="scientific">Amphimedon queenslandica</name>
    <name type="common">Sponge</name>
    <dbReference type="NCBI Taxonomy" id="400682"/>
    <lineage>
        <taxon>Eukaryota</taxon>
        <taxon>Metazoa</taxon>
        <taxon>Porifera</taxon>
        <taxon>Demospongiae</taxon>
        <taxon>Heteroscleromorpha</taxon>
        <taxon>Haplosclerida</taxon>
        <taxon>Niphatidae</taxon>
        <taxon>Amphimedon</taxon>
    </lineage>
</organism>
<dbReference type="SUPFAM" id="SSF56496">
    <property type="entry name" value="Fibrinogen C-terminal domain-like"/>
    <property type="match status" value="1"/>
</dbReference>
<feature type="domain" description="Fibrinogen C-terminal" evidence="1">
    <location>
        <begin position="37"/>
        <end position="82"/>
    </location>
</feature>
<name>A0A1X7T391_AMPQE</name>
<accession>A0A1X7T391</accession>
<evidence type="ECO:0000313" key="2">
    <source>
        <dbReference type="EnsemblMetazoa" id="Aqu2.1.08927_001"/>
    </source>
</evidence>
<dbReference type="Pfam" id="PF00147">
    <property type="entry name" value="Fibrinogen_C"/>
    <property type="match status" value="1"/>
</dbReference>
<reference evidence="2" key="1">
    <citation type="submission" date="2017-05" db="UniProtKB">
        <authorList>
            <consortium name="EnsemblMetazoa"/>
        </authorList>
    </citation>
    <scope>IDENTIFICATION</scope>
</reference>
<sequence length="83" mass="9293">MITTMTLAQEIVDLSVVEHGVTLHMLMVSTDILLRGSTIKVYCDMSNGGGWTVCQRRIDSTDLKWADYVQGFGCLKRVWLGLN</sequence>
<dbReference type="EnsemblMetazoa" id="Aqu2.1.08927_001">
    <property type="protein sequence ID" value="Aqu2.1.08927_001"/>
    <property type="gene ID" value="Aqu2.1.08927"/>
</dbReference>
<dbReference type="InParanoid" id="A0A1X7T391"/>
<dbReference type="PANTHER" id="PTHR19143:SF394">
    <property type="entry name" value="ANGIOPOIETIN-RELATED PROTEIN 3-LIKE"/>
    <property type="match status" value="1"/>
</dbReference>
<evidence type="ECO:0000259" key="1">
    <source>
        <dbReference type="Pfam" id="PF00147"/>
    </source>
</evidence>
<dbReference type="Gene3D" id="3.90.215.10">
    <property type="entry name" value="Gamma Fibrinogen, chain A, domain 1"/>
    <property type="match status" value="1"/>
</dbReference>